<keyword evidence="7 9" id="KW-1208">Phospholipid metabolism</keyword>
<comment type="caution">
    <text evidence="9">Lacks conserved residue(s) required for the propagation of feature annotation.</text>
</comment>
<keyword evidence="2 9" id="KW-0808">Transferase</keyword>
<protein>
    <recommendedName>
        <fullName evidence="9">Geranylgeranylglyceryl phosphate synthase</fullName>
        <shortName evidence="9">GGGP synthase</shortName>
        <shortName evidence="9">GGGPS</shortName>
        <ecNumber evidence="9">2.5.1.41</ecNumber>
    </recommendedName>
    <alternativeName>
        <fullName evidence="9">(S)-3-O-geranylgeranylglyceryl phosphate synthase</fullName>
    </alternativeName>
    <alternativeName>
        <fullName evidence="9">Phosphoglycerol geranylgeranyltransferase</fullName>
    </alternativeName>
</protein>
<evidence type="ECO:0000256" key="5">
    <source>
        <dbReference type="ARBA" id="ARBA00023098"/>
    </source>
</evidence>
<comment type="cofactor">
    <cofactor evidence="9">
        <name>Mg(2+)</name>
        <dbReference type="ChEBI" id="CHEBI:18420"/>
    </cofactor>
</comment>
<evidence type="ECO:0000256" key="6">
    <source>
        <dbReference type="ARBA" id="ARBA00023209"/>
    </source>
</evidence>
<keyword evidence="5 9" id="KW-0443">Lipid metabolism</keyword>
<feature type="binding site" evidence="9">
    <location>
        <begin position="224"/>
        <end position="225"/>
    </location>
    <ligand>
        <name>sn-glycerol 1-phosphate</name>
        <dbReference type="ChEBI" id="CHEBI:57685"/>
    </ligand>
</feature>
<comment type="caution">
    <text evidence="10">The sequence shown here is derived from an EMBL/GenBank/DDBJ whole genome shotgun (WGS) entry which is preliminary data.</text>
</comment>
<dbReference type="InterPro" id="IPR038597">
    <property type="entry name" value="GGGP/HepGP_synthase_sf"/>
</dbReference>
<dbReference type="NCBIfam" id="TIGR01768">
    <property type="entry name" value="GGGP-family"/>
    <property type="match status" value="1"/>
</dbReference>
<feature type="binding site" evidence="9">
    <location>
        <position position="51"/>
    </location>
    <ligand>
        <name>Mg(2+)</name>
        <dbReference type="ChEBI" id="CHEBI:18420"/>
    </ligand>
</feature>
<feature type="binding site" evidence="9">
    <location>
        <position position="22"/>
    </location>
    <ligand>
        <name>Mg(2+)</name>
        <dbReference type="ChEBI" id="CHEBI:18420"/>
    </ligand>
</feature>
<dbReference type="NCBIfam" id="TIGR01769">
    <property type="entry name" value="GGGP"/>
    <property type="match status" value="1"/>
</dbReference>
<evidence type="ECO:0000313" key="11">
    <source>
        <dbReference type="Proteomes" id="UP001500298"/>
    </source>
</evidence>
<keyword evidence="3 9" id="KW-0479">Metal-binding</keyword>
<dbReference type="CDD" id="cd02812">
    <property type="entry name" value="PcrB_like"/>
    <property type="match status" value="1"/>
</dbReference>
<comment type="function">
    <text evidence="9">Prenyltransferase that catalyzes the transfer of the geranylgeranyl moiety of geranylgeranyl diphosphate (GGPP) to the C3 hydroxyl of sn-glycerol-1-phosphate (G1P).</text>
</comment>
<evidence type="ECO:0000256" key="1">
    <source>
        <dbReference type="ARBA" id="ARBA00022516"/>
    </source>
</evidence>
<dbReference type="PANTHER" id="PTHR21235:SF22">
    <property type="entry name" value="GERANYLGERANYLGLYCERYL PHOSPHATE SYNTHASE"/>
    <property type="match status" value="1"/>
</dbReference>
<dbReference type="PANTHER" id="PTHR21235">
    <property type="entry name" value="IMIDAZOLE GLYCEROL PHOSPHATE SYNTHASE SUBUNIT HISF/H IGP SYNTHASE SUBUNIT HISF/H"/>
    <property type="match status" value="1"/>
</dbReference>
<dbReference type="EC" id="2.5.1.41" evidence="9"/>
<keyword evidence="4 9" id="KW-0460">Magnesium</keyword>
<comment type="catalytic activity">
    <reaction evidence="8 9">
        <text>sn-glycerol 1-phosphate + (2E,6E,10E)-geranylgeranyl diphosphate = sn-3-O-(geranylgeranyl)glycerol 1-phosphate + diphosphate</text>
        <dbReference type="Rhea" id="RHEA:23404"/>
        <dbReference type="ChEBI" id="CHEBI:33019"/>
        <dbReference type="ChEBI" id="CHEBI:57677"/>
        <dbReference type="ChEBI" id="CHEBI:57685"/>
        <dbReference type="ChEBI" id="CHEBI:58756"/>
        <dbReference type="EC" id="2.5.1.41"/>
    </reaction>
</comment>
<dbReference type="InterPro" id="IPR010946">
    <property type="entry name" value="GGGP_synth"/>
</dbReference>
<evidence type="ECO:0000256" key="3">
    <source>
        <dbReference type="ARBA" id="ARBA00022723"/>
    </source>
</evidence>
<evidence type="ECO:0000256" key="2">
    <source>
        <dbReference type="ARBA" id="ARBA00022679"/>
    </source>
</evidence>
<feature type="binding site" evidence="9">
    <location>
        <begin position="171"/>
        <end position="177"/>
    </location>
    <ligand>
        <name>sn-glycerol 1-phosphate</name>
        <dbReference type="ChEBI" id="CHEBI:57685"/>
    </ligand>
</feature>
<dbReference type="HAMAP" id="MF_00112">
    <property type="entry name" value="GGGP_HepGP_synthase"/>
    <property type="match status" value="1"/>
</dbReference>
<evidence type="ECO:0000256" key="7">
    <source>
        <dbReference type="ARBA" id="ARBA00023264"/>
    </source>
</evidence>
<dbReference type="RefSeq" id="WP_345373272.1">
    <property type="nucleotide sequence ID" value="NZ_BAABJX010000046.1"/>
</dbReference>
<evidence type="ECO:0000256" key="8">
    <source>
        <dbReference type="ARBA" id="ARBA00047288"/>
    </source>
</evidence>
<reference evidence="11" key="1">
    <citation type="journal article" date="2019" name="Int. J. Syst. Evol. Microbiol.">
        <title>The Global Catalogue of Microorganisms (GCM) 10K type strain sequencing project: providing services to taxonomists for standard genome sequencing and annotation.</title>
        <authorList>
            <consortium name="The Broad Institute Genomics Platform"/>
            <consortium name="The Broad Institute Genome Sequencing Center for Infectious Disease"/>
            <person name="Wu L."/>
            <person name="Ma J."/>
        </authorList>
    </citation>
    <scope>NUCLEOTIDE SEQUENCE [LARGE SCALE GENOMIC DNA]</scope>
    <source>
        <strain evidence="11">JCM 18326</strain>
    </source>
</reference>
<evidence type="ECO:0000256" key="9">
    <source>
        <dbReference type="HAMAP-Rule" id="MF_00112"/>
    </source>
</evidence>
<keyword evidence="6 9" id="KW-0594">Phospholipid biosynthesis</keyword>
<keyword evidence="11" id="KW-1185">Reference proteome</keyword>
<evidence type="ECO:0000256" key="4">
    <source>
        <dbReference type="ARBA" id="ARBA00022842"/>
    </source>
</evidence>
<sequence length="247" mass="26476">MIKKSYPFTSFPTKKHLAVLIDPDKADQKVLFRLITQIPTDAPVIFLVGGSLLSKQTLDETVAYLKEHSSFPVFLFPGGATQVSPEADGIFLLSLVSGRNPEFLIGQHVIAAPILAQSELEIVSTAYLLIDGGNRTSVEYMSNTVPIPRDKKDIAVATALAAQMIGMKQIYLEAGSGAKAHVPVEMIREVKQHTQLPLIVGGGIRTATTAQQLLEAGADMLVVGTAIEQNPAFLEELLSCIAVTPAV</sequence>
<dbReference type="InterPro" id="IPR008205">
    <property type="entry name" value="GGGP_HepGP_synthase"/>
</dbReference>
<accession>A0ABP9DL00</accession>
<name>A0ABP9DL00_9BACT</name>
<proteinExistence type="inferred from homology"/>
<feature type="binding site" evidence="9">
    <location>
        <begin position="202"/>
        <end position="203"/>
    </location>
    <ligand>
        <name>sn-glycerol 1-phosphate</name>
        <dbReference type="ChEBI" id="CHEBI:57685"/>
    </ligand>
</feature>
<organism evidence="10 11">
    <name type="scientific">Algivirga pacifica</name>
    <dbReference type="NCBI Taxonomy" id="1162670"/>
    <lineage>
        <taxon>Bacteria</taxon>
        <taxon>Pseudomonadati</taxon>
        <taxon>Bacteroidota</taxon>
        <taxon>Cytophagia</taxon>
        <taxon>Cytophagales</taxon>
        <taxon>Flammeovirgaceae</taxon>
        <taxon>Algivirga</taxon>
    </lineage>
</organism>
<dbReference type="Proteomes" id="UP001500298">
    <property type="component" value="Unassembled WGS sequence"/>
</dbReference>
<keyword evidence="1 9" id="KW-0444">Lipid biosynthesis</keyword>
<dbReference type="NCBIfam" id="NF003198">
    <property type="entry name" value="PRK04169.1-2"/>
    <property type="match status" value="1"/>
</dbReference>
<gene>
    <name evidence="10" type="ORF">GCM10023331_30260</name>
</gene>
<dbReference type="EMBL" id="BAABJX010000046">
    <property type="protein sequence ID" value="GAA4843175.1"/>
    <property type="molecule type" value="Genomic_DNA"/>
</dbReference>
<evidence type="ECO:0000313" key="10">
    <source>
        <dbReference type="EMBL" id="GAA4843175.1"/>
    </source>
</evidence>
<dbReference type="Pfam" id="PF01884">
    <property type="entry name" value="PcrB"/>
    <property type="match status" value="1"/>
</dbReference>
<dbReference type="Gene3D" id="3.20.20.390">
    <property type="entry name" value="FMN-linked oxidoreductases"/>
    <property type="match status" value="1"/>
</dbReference>
<dbReference type="InterPro" id="IPR050064">
    <property type="entry name" value="IGPS_HisA/HisF"/>
</dbReference>
<comment type="similarity">
    <text evidence="9">Belongs to the GGGP/HepGP synthase family. Group II subfamily.</text>
</comment>
<dbReference type="SUPFAM" id="SSF51395">
    <property type="entry name" value="FMN-linked oxidoreductases"/>
    <property type="match status" value="1"/>
</dbReference>